<dbReference type="Proteomes" id="UP001632038">
    <property type="component" value="Unassembled WGS sequence"/>
</dbReference>
<feature type="region of interest" description="Disordered" evidence="1">
    <location>
        <begin position="463"/>
        <end position="488"/>
    </location>
</feature>
<evidence type="ECO:0000313" key="2">
    <source>
        <dbReference type="EMBL" id="KAL3649574.1"/>
    </source>
</evidence>
<protein>
    <submittedName>
        <fullName evidence="2">Uncharacterized protein</fullName>
    </submittedName>
</protein>
<feature type="compositionally biased region" description="Polar residues" evidence="1">
    <location>
        <begin position="108"/>
        <end position="123"/>
    </location>
</feature>
<evidence type="ECO:0000256" key="1">
    <source>
        <dbReference type="SAM" id="MobiDB-lite"/>
    </source>
</evidence>
<dbReference type="PANTHER" id="PTHR34802">
    <property type="entry name" value="CHORISMATE SYNTHASE"/>
    <property type="match status" value="1"/>
</dbReference>
<evidence type="ECO:0000313" key="3">
    <source>
        <dbReference type="Proteomes" id="UP001632038"/>
    </source>
</evidence>
<dbReference type="EMBL" id="JAVIJP010000007">
    <property type="protein sequence ID" value="KAL3649574.1"/>
    <property type="molecule type" value="Genomic_DNA"/>
</dbReference>
<proteinExistence type="predicted"/>
<organism evidence="2 3">
    <name type="scientific">Castilleja foliolosa</name>
    <dbReference type="NCBI Taxonomy" id="1961234"/>
    <lineage>
        <taxon>Eukaryota</taxon>
        <taxon>Viridiplantae</taxon>
        <taxon>Streptophyta</taxon>
        <taxon>Embryophyta</taxon>
        <taxon>Tracheophyta</taxon>
        <taxon>Spermatophyta</taxon>
        <taxon>Magnoliopsida</taxon>
        <taxon>eudicotyledons</taxon>
        <taxon>Gunneridae</taxon>
        <taxon>Pentapetalae</taxon>
        <taxon>asterids</taxon>
        <taxon>lamiids</taxon>
        <taxon>Lamiales</taxon>
        <taxon>Orobanchaceae</taxon>
        <taxon>Pedicularideae</taxon>
        <taxon>Castillejinae</taxon>
        <taxon>Castilleja</taxon>
    </lineage>
</organism>
<feature type="compositionally biased region" description="Basic and acidic residues" evidence="1">
    <location>
        <begin position="258"/>
        <end position="295"/>
    </location>
</feature>
<feature type="region of interest" description="Disordered" evidence="1">
    <location>
        <begin position="98"/>
        <end position="305"/>
    </location>
</feature>
<keyword evidence="3" id="KW-1185">Reference proteome</keyword>
<comment type="caution">
    <text evidence="2">The sequence shown here is derived from an EMBL/GenBank/DDBJ whole genome shotgun (WGS) entry which is preliminary data.</text>
</comment>
<dbReference type="PANTHER" id="PTHR34802:SF1">
    <property type="entry name" value="CHORISMATE SYNTHASE"/>
    <property type="match status" value="1"/>
</dbReference>
<sequence length="920" mass="101528">MSSSQSEDGRSLDKGSENFDVSLTKTKLSYSREFLLSLTNLDSCKKLPNGFDESLRRKPKLSYSREFLLSLTNLDSCKKLPSGFVESMTREYGDALIRQPDRPRIPGSLSSQGFRRNDYSASPPTRGDAGNYSRGVYGKWDSRSCLPSDRDSESQSDKDSDSGRCFGPQSRRSWQTPDHDGLLGSGSFPRPSGYAAGISAPKPRANEPNQFNRSNEPNQLNRSNEPYHPPRPYKAVPHSKRDTDSINDETFGSLECTNEDRAEAERKRRAAFEMMRKEQHKTLQEKQKSNPDKHKGGVFSDLGEVLGDSKEENGFLGRNNEFDVPGGIPIPSNDLEKPFTAHSPASRPLVPPGFKTNTIENGSGSKFLAPSSEVAKTITGEILVDADAHLLPSTNGGLGDGHPGGKTHASLLLKKRENANVFDSLDVPMKRSYGVLEDKTTSGPNRNYSTSILEKILGSTLPVDDVPSNSAENHDIKSEDKRSLNSAEPSKFAQWSFEEEAKAATDVSSSTPNDLLSLIVSGDKVNVVSDQVRIYNKGEAIPAVLTCEDLEQSILSEYTTKPTNVQPAVEKWSAISANSEKSSAHVDNHASLHLLSMLHKSTDPSNSILSSATDINLSDEPLLLSQENNNIAKIFGKRNGEENVKTLPDSGTSLTLETLFGSAFMNELQSVGAPVSVQRGPVEPTRVDPSDNFPTEEAFSKGFQFQLPDEENLISVGDDRGRRMLNFMPAGPTIFRDMKAQNSSPRFQNTPQMPQGRPLYSNHLEPPHPNARMGSQSKFVKPEPVFDHHDTHTNHQMSSNMVRPNFHHPDIRVSGFDIPSQHSMMHQMQMPGNNPSQFPRVFPVPRNSGNQSSGFIQEMNQGQGSPFGPRQPNTASRGMPMPGNQHEAFQRLIEMELRANSKKTRPLAPGQNNPDMMQWL</sequence>
<accession>A0ABD3E5Z8</accession>
<dbReference type="AlphaFoldDB" id="A0ABD3E5Z8"/>
<reference evidence="3" key="1">
    <citation type="journal article" date="2024" name="IScience">
        <title>Strigolactones Initiate the Formation of Haustorium-like Structures in Castilleja.</title>
        <authorList>
            <person name="Buerger M."/>
            <person name="Peterson D."/>
            <person name="Chory J."/>
        </authorList>
    </citation>
    <scope>NUCLEOTIDE SEQUENCE [LARGE SCALE GENOMIC DNA]</scope>
</reference>
<feature type="compositionally biased region" description="Polar residues" evidence="1">
    <location>
        <begin position="207"/>
        <end position="224"/>
    </location>
</feature>
<feature type="region of interest" description="Disordered" evidence="1">
    <location>
        <begin position="860"/>
        <end position="882"/>
    </location>
</feature>
<feature type="compositionally biased region" description="Basic and acidic residues" evidence="1">
    <location>
        <begin position="472"/>
        <end position="483"/>
    </location>
</feature>
<feature type="compositionally biased region" description="Basic and acidic residues" evidence="1">
    <location>
        <begin position="148"/>
        <end position="162"/>
    </location>
</feature>
<gene>
    <name evidence="2" type="ORF">CASFOL_005977</name>
</gene>
<name>A0ABD3E5Z8_9LAMI</name>